<protein>
    <submittedName>
        <fullName evidence="2">Ornithine cyclodeaminase</fullName>
    </submittedName>
</protein>
<comment type="similarity">
    <text evidence="1">Belongs to the ornithine cyclodeaminase/mu-crystallin family.</text>
</comment>
<sequence length="327" mass="35168">MRYVDADLVHRLLPYQRLIPWFEKKLTGEIPISEVVLTNEPAGGPNKFVTLVGWQAGELIAVKMVGVFPGNLQLQPPQATVQGLVCVFCGQTGAPQLVADGEAMTFRKTAADSGLGSRLLARGDARVLLVVGAGGLGPHVAAAHRAARPSIDKVLVWNRTFEKAQSLAAWLRDKEGVTAKAMRDLDEAVPQADIISCVTMSTQPLVKGALLKPGTHLDLVGSYLPKMRECDADAIARGSVFVNSRSGITNAGDLVQAFEAGRFRWKDIRADASELCTGIRSGRSFEEEITIYKNIGGAQFDLFTAELLMQETSGDVSNRSPGKVPDV</sequence>
<dbReference type="SUPFAM" id="SSF51735">
    <property type="entry name" value="NAD(P)-binding Rossmann-fold domains"/>
    <property type="match status" value="1"/>
</dbReference>
<dbReference type="InterPro" id="IPR003462">
    <property type="entry name" value="ODC_Mu_crystall"/>
</dbReference>
<name>A0ABV3PZX2_9HYPH</name>
<dbReference type="Proteomes" id="UP001555786">
    <property type="component" value="Unassembled WGS sequence"/>
</dbReference>
<dbReference type="RefSeq" id="WP_367627037.1">
    <property type="nucleotide sequence ID" value="NZ_JBFNQD010000033.1"/>
</dbReference>
<dbReference type="Pfam" id="PF02423">
    <property type="entry name" value="OCD_Mu_crystall"/>
    <property type="match status" value="1"/>
</dbReference>
<gene>
    <name evidence="2" type="ORF">ABXS05_34460</name>
</gene>
<accession>A0ABV3PZX2</accession>
<organism evidence="2 3">
    <name type="scientific">Labrys neptuniae</name>
    <dbReference type="NCBI Taxonomy" id="376174"/>
    <lineage>
        <taxon>Bacteria</taxon>
        <taxon>Pseudomonadati</taxon>
        <taxon>Pseudomonadota</taxon>
        <taxon>Alphaproteobacteria</taxon>
        <taxon>Hyphomicrobiales</taxon>
        <taxon>Xanthobacteraceae</taxon>
        <taxon>Labrys</taxon>
    </lineage>
</organism>
<dbReference type="PANTHER" id="PTHR13812">
    <property type="entry name" value="KETIMINE REDUCTASE MU-CRYSTALLIN"/>
    <property type="match status" value="1"/>
</dbReference>
<evidence type="ECO:0000313" key="2">
    <source>
        <dbReference type="EMBL" id="MEW9310688.1"/>
    </source>
</evidence>
<dbReference type="Gene3D" id="3.30.1780.10">
    <property type="entry name" value="ornithine cyclodeaminase, domain 1"/>
    <property type="match status" value="1"/>
</dbReference>
<keyword evidence="3" id="KW-1185">Reference proteome</keyword>
<comment type="caution">
    <text evidence="2">The sequence shown here is derived from an EMBL/GenBank/DDBJ whole genome shotgun (WGS) entry which is preliminary data.</text>
</comment>
<evidence type="ECO:0000256" key="1">
    <source>
        <dbReference type="ARBA" id="ARBA00008903"/>
    </source>
</evidence>
<proteinExistence type="inferred from homology"/>
<dbReference type="PIRSF" id="PIRSF001439">
    <property type="entry name" value="CryM"/>
    <property type="match status" value="1"/>
</dbReference>
<dbReference type="Gene3D" id="3.40.50.720">
    <property type="entry name" value="NAD(P)-binding Rossmann-like Domain"/>
    <property type="match status" value="1"/>
</dbReference>
<dbReference type="PANTHER" id="PTHR13812:SF19">
    <property type="entry name" value="KETIMINE REDUCTASE MU-CRYSTALLIN"/>
    <property type="match status" value="1"/>
</dbReference>
<evidence type="ECO:0000313" key="3">
    <source>
        <dbReference type="Proteomes" id="UP001555786"/>
    </source>
</evidence>
<dbReference type="InterPro" id="IPR023401">
    <property type="entry name" value="ODC_N"/>
</dbReference>
<dbReference type="EMBL" id="JBFNQD010000033">
    <property type="protein sequence ID" value="MEW9310688.1"/>
    <property type="molecule type" value="Genomic_DNA"/>
</dbReference>
<dbReference type="InterPro" id="IPR036291">
    <property type="entry name" value="NAD(P)-bd_dom_sf"/>
</dbReference>
<reference evidence="2 3" key="1">
    <citation type="submission" date="2024-07" db="EMBL/GenBank/DDBJ databases">
        <title>Description of Labrys sedimenti sp. nov., isolated from a diclofenac-degrading enrichment culture.</title>
        <authorList>
            <person name="Tancsics A."/>
            <person name="Csepanyi A."/>
        </authorList>
    </citation>
    <scope>NUCLEOTIDE SEQUENCE [LARGE SCALE GENOMIC DNA]</scope>
    <source>
        <strain evidence="2 3">LMG 23578</strain>
    </source>
</reference>